<dbReference type="Proteomes" id="UP000503320">
    <property type="component" value="Chromosome"/>
</dbReference>
<dbReference type="InterPro" id="IPR011051">
    <property type="entry name" value="RmlC_Cupin_sf"/>
</dbReference>
<evidence type="ECO:0000259" key="1">
    <source>
        <dbReference type="Pfam" id="PF07883"/>
    </source>
</evidence>
<dbReference type="SUPFAM" id="SSF51182">
    <property type="entry name" value="RmlC-like cupins"/>
    <property type="match status" value="1"/>
</dbReference>
<gene>
    <name evidence="2" type="ORF">E3E15_04500</name>
</gene>
<dbReference type="InterPro" id="IPR014710">
    <property type="entry name" value="RmlC-like_jellyroll"/>
</dbReference>
<organism evidence="2 3">
    <name type="scientific">Allofrancisella frigidaquae</name>
    <dbReference type="NCBI Taxonomy" id="1085644"/>
    <lineage>
        <taxon>Bacteria</taxon>
        <taxon>Pseudomonadati</taxon>
        <taxon>Pseudomonadota</taxon>
        <taxon>Gammaproteobacteria</taxon>
        <taxon>Thiotrichales</taxon>
        <taxon>Francisellaceae</taxon>
        <taxon>Allofrancisella</taxon>
    </lineage>
</organism>
<proteinExistence type="predicted"/>
<keyword evidence="3" id="KW-1185">Reference proteome</keyword>
<name>A0A6M3HU97_9GAMM</name>
<dbReference type="KEGG" id="afri:E3E15_04500"/>
<dbReference type="InterPro" id="IPR013096">
    <property type="entry name" value="Cupin_2"/>
</dbReference>
<accession>A0A6M3HU97</accession>
<evidence type="ECO:0000313" key="2">
    <source>
        <dbReference type="EMBL" id="QIV94657.1"/>
    </source>
</evidence>
<dbReference type="AlphaFoldDB" id="A0A6M3HU97"/>
<reference evidence="2 3" key="1">
    <citation type="submission" date="2019-03" db="EMBL/GenBank/DDBJ databases">
        <title>Complete Genome Sequence of Allofrancisella frigidaquae Strain SYSU 10HL1970 Isolated from Water-Cooling Systems in China.</title>
        <authorList>
            <person name="Ohrman C."/>
            <person name="Uneklint I."/>
            <person name="Sjodin A."/>
        </authorList>
    </citation>
    <scope>NUCLEOTIDE SEQUENCE [LARGE SCALE GENOMIC DNA]</scope>
    <source>
        <strain evidence="2 3">SYSU 10HL1970</strain>
    </source>
</reference>
<dbReference type="Gene3D" id="2.60.120.10">
    <property type="entry name" value="Jelly Rolls"/>
    <property type="match status" value="1"/>
</dbReference>
<evidence type="ECO:0000313" key="3">
    <source>
        <dbReference type="Proteomes" id="UP000503320"/>
    </source>
</evidence>
<dbReference type="Pfam" id="PF07883">
    <property type="entry name" value="Cupin_2"/>
    <property type="match status" value="1"/>
</dbReference>
<dbReference type="CDD" id="cd02208">
    <property type="entry name" value="cupin_RmlC-like"/>
    <property type="match status" value="1"/>
</dbReference>
<sequence>MKFKEYNLDNTLRICSYIVDNENLDFHRHQYLSDITYCVYGRLLLELPRLKESMVISPGQIIQVPKNEWHRVTSYNGEEAKYILIQEGQFNIEFNESLALKENMNMNMNHNVQPSSKYGDINANIKHLKDTFHKYLFFNCDDKKDIAEAINVLCNILKLNV</sequence>
<protein>
    <submittedName>
        <fullName evidence="2">Cupin domain-containing protein</fullName>
    </submittedName>
</protein>
<dbReference type="RefSeq" id="WP_172106754.1">
    <property type="nucleotide sequence ID" value="NZ_CP038017.1"/>
</dbReference>
<feature type="domain" description="Cupin type-2" evidence="1">
    <location>
        <begin position="26"/>
        <end position="85"/>
    </location>
</feature>
<dbReference type="EMBL" id="CP038017">
    <property type="protein sequence ID" value="QIV94657.1"/>
    <property type="molecule type" value="Genomic_DNA"/>
</dbReference>